<accession>A0AAE0RMW2</accession>
<evidence type="ECO:0000313" key="2">
    <source>
        <dbReference type="Proteomes" id="UP001195483"/>
    </source>
</evidence>
<protein>
    <submittedName>
        <fullName evidence="1">Uncharacterized protein</fullName>
    </submittedName>
</protein>
<organism evidence="1 2">
    <name type="scientific">Potamilus streckersoni</name>
    <dbReference type="NCBI Taxonomy" id="2493646"/>
    <lineage>
        <taxon>Eukaryota</taxon>
        <taxon>Metazoa</taxon>
        <taxon>Spiralia</taxon>
        <taxon>Lophotrochozoa</taxon>
        <taxon>Mollusca</taxon>
        <taxon>Bivalvia</taxon>
        <taxon>Autobranchia</taxon>
        <taxon>Heteroconchia</taxon>
        <taxon>Palaeoheterodonta</taxon>
        <taxon>Unionida</taxon>
        <taxon>Unionoidea</taxon>
        <taxon>Unionidae</taxon>
        <taxon>Ambleminae</taxon>
        <taxon>Lampsilini</taxon>
        <taxon>Potamilus</taxon>
    </lineage>
</organism>
<reference evidence="1" key="3">
    <citation type="submission" date="2023-05" db="EMBL/GenBank/DDBJ databases">
        <authorList>
            <person name="Smith C.H."/>
        </authorList>
    </citation>
    <scope>NUCLEOTIDE SEQUENCE</scope>
    <source>
        <strain evidence="1">CHS0354</strain>
        <tissue evidence="1">Mantle</tissue>
    </source>
</reference>
<dbReference type="Proteomes" id="UP001195483">
    <property type="component" value="Unassembled WGS sequence"/>
</dbReference>
<name>A0AAE0RMW2_9BIVA</name>
<gene>
    <name evidence="1" type="ORF">CHS0354_025224</name>
</gene>
<reference evidence="1" key="2">
    <citation type="journal article" date="2021" name="Genome Biol. Evol.">
        <title>Developing a high-quality reference genome for a parasitic bivalve with doubly uniparental inheritance (Bivalvia: Unionida).</title>
        <authorList>
            <person name="Smith C.H."/>
        </authorList>
    </citation>
    <scope>NUCLEOTIDE SEQUENCE</scope>
    <source>
        <strain evidence="1">CHS0354</strain>
        <tissue evidence="1">Mantle</tissue>
    </source>
</reference>
<evidence type="ECO:0000313" key="1">
    <source>
        <dbReference type="EMBL" id="KAK3576461.1"/>
    </source>
</evidence>
<sequence>MEETSDEYFKSHHSSCGVFRVCHESWNMYQLSVTTRRKFALFRDEWQLKK</sequence>
<proteinExistence type="predicted"/>
<dbReference type="AlphaFoldDB" id="A0AAE0RMW2"/>
<keyword evidence="2" id="KW-1185">Reference proteome</keyword>
<dbReference type="EMBL" id="JAEAOA010001503">
    <property type="protein sequence ID" value="KAK3576461.1"/>
    <property type="molecule type" value="Genomic_DNA"/>
</dbReference>
<comment type="caution">
    <text evidence="1">The sequence shown here is derived from an EMBL/GenBank/DDBJ whole genome shotgun (WGS) entry which is preliminary data.</text>
</comment>
<reference evidence="1" key="1">
    <citation type="journal article" date="2021" name="Genome Biol. Evol.">
        <title>A High-Quality Reference Genome for a Parasitic Bivalve with Doubly Uniparental Inheritance (Bivalvia: Unionida).</title>
        <authorList>
            <person name="Smith C.H."/>
        </authorList>
    </citation>
    <scope>NUCLEOTIDE SEQUENCE</scope>
    <source>
        <strain evidence="1">CHS0354</strain>
    </source>
</reference>